<dbReference type="Proteomes" id="UP000187344">
    <property type="component" value="Unassembled WGS sequence"/>
</dbReference>
<keyword evidence="4" id="KW-0862">Zinc</keyword>
<organism evidence="6 7">
    <name type="scientific">Bartonella apis</name>
    <dbReference type="NCBI Taxonomy" id="1686310"/>
    <lineage>
        <taxon>Bacteria</taxon>
        <taxon>Pseudomonadati</taxon>
        <taxon>Pseudomonadota</taxon>
        <taxon>Alphaproteobacteria</taxon>
        <taxon>Hyphomicrobiales</taxon>
        <taxon>Bartonellaceae</taxon>
        <taxon>Bartonella</taxon>
    </lineage>
</organism>
<evidence type="ECO:0000313" key="7">
    <source>
        <dbReference type="Proteomes" id="UP000187344"/>
    </source>
</evidence>
<dbReference type="PANTHER" id="PTHR15162:SF7">
    <property type="entry name" value="SUCCINYLGLUTAMATE DESUCCINYLASE"/>
    <property type="match status" value="1"/>
</dbReference>
<dbReference type="Gene3D" id="3.40.630.10">
    <property type="entry name" value="Zn peptidases"/>
    <property type="match status" value="1"/>
</dbReference>
<name>A0A1R0FBU0_9HYPH</name>
<evidence type="ECO:0000259" key="5">
    <source>
        <dbReference type="Pfam" id="PF24827"/>
    </source>
</evidence>
<evidence type="ECO:0000256" key="2">
    <source>
        <dbReference type="ARBA" id="ARBA00022723"/>
    </source>
</evidence>
<keyword evidence="7" id="KW-1185">Reference proteome</keyword>
<accession>A0A1R0FBU0</accession>
<evidence type="ECO:0000256" key="4">
    <source>
        <dbReference type="ARBA" id="ARBA00022833"/>
    </source>
</evidence>
<dbReference type="SUPFAM" id="SSF53187">
    <property type="entry name" value="Zn-dependent exopeptidases"/>
    <property type="match status" value="1"/>
</dbReference>
<feature type="domain" description="Succinylglutamate desuccinylase/Aspartoacylase catalytic" evidence="5">
    <location>
        <begin position="38"/>
        <end position="151"/>
    </location>
</feature>
<sequence>MMNNLKQYPIELSFPDLSKWKQGNCGVDYVYQFKSENPGKHVMIMSLIHGNEISGALVVDRLLRDKLKPERGTLTLGFANVAAYEAFSPDAPDATRFLEEDMNRVWDEKALDGPRDSQELRRARALRPIVDQVDLLLDLHSMHESDPAIMMGGYLKKGEDLARKIGVPEYIVMDKGHKAGKRLRDYGDFGNPESPKAAILFESGQHFEKHAYPAALDVAARFLIVAGVVDRKTVEDYLLPTTVQKQKVVDITEAVTIKTDKFRFADDFKGMQLIKKAGTIIAYDGDEEIKTPYDNCILVQPSMRHARKGNTAVRLGHLL</sequence>
<dbReference type="RefSeq" id="WP_075869569.1">
    <property type="nucleotide sequence ID" value="NZ_CALYQA010000002.1"/>
</dbReference>
<gene>
    <name evidence="6" type="ORF">PEB0149_019050</name>
</gene>
<dbReference type="AlphaFoldDB" id="A0A1R0FBU0"/>
<protein>
    <submittedName>
        <fullName evidence="6">Succinylglutamate desuccinylase / Aspartoacylase family protein</fullName>
    </submittedName>
</protein>
<dbReference type="GO" id="GO:0046872">
    <property type="term" value="F:metal ion binding"/>
    <property type="evidence" value="ECO:0007669"/>
    <property type="project" value="UniProtKB-KW"/>
</dbReference>
<keyword evidence="2" id="KW-0479">Metal-binding</keyword>
<dbReference type="PANTHER" id="PTHR15162">
    <property type="entry name" value="ASPARTOACYLASE"/>
    <property type="match status" value="1"/>
</dbReference>
<comment type="caution">
    <text evidence="6">The sequence shown here is derived from an EMBL/GenBank/DDBJ whole genome shotgun (WGS) entry which is preliminary data.</text>
</comment>
<proteinExistence type="predicted"/>
<dbReference type="InterPro" id="IPR055438">
    <property type="entry name" value="AstE_AspA_cat"/>
</dbReference>
<evidence type="ECO:0000256" key="1">
    <source>
        <dbReference type="ARBA" id="ARBA00001947"/>
    </source>
</evidence>
<dbReference type="InterPro" id="IPR050178">
    <property type="entry name" value="AspA/AstE_fam"/>
</dbReference>
<comment type="cofactor">
    <cofactor evidence="1">
        <name>Zn(2+)</name>
        <dbReference type="ChEBI" id="CHEBI:29105"/>
    </cofactor>
</comment>
<evidence type="ECO:0000256" key="3">
    <source>
        <dbReference type="ARBA" id="ARBA00022801"/>
    </source>
</evidence>
<reference evidence="6 7" key="1">
    <citation type="submission" date="2016-12" db="EMBL/GenBank/DDBJ databases">
        <title>Comparative genomics of Bartonella apis.</title>
        <authorList>
            <person name="Engel P."/>
        </authorList>
    </citation>
    <scope>NUCLEOTIDE SEQUENCE [LARGE SCALE GENOMIC DNA]</scope>
    <source>
        <strain evidence="6 7">PEB0149</strain>
    </source>
</reference>
<dbReference type="Pfam" id="PF24827">
    <property type="entry name" value="AstE_AspA_cat"/>
    <property type="match status" value="1"/>
</dbReference>
<keyword evidence="3" id="KW-0378">Hydrolase</keyword>
<dbReference type="GO" id="GO:0016788">
    <property type="term" value="F:hydrolase activity, acting on ester bonds"/>
    <property type="evidence" value="ECO:0007669"/>
    <property type="project" value="InterPro"/>
</dbReference>
<dbReference type="GO" id="GO:0005829">
    <property type="term" value="C:cytosol"/>
    <property type="evidence" value="ECO:0007669"/>
    <property type="project" value="TreeGrafter"/>
</dbReference>
<dbReference type="EMBL" id="LXYT01000001">
    <property type="protein sequence ID" value="OLY44435.1"/>
    <property type="molecule type" value="Genomic_DNA"/>
</dbReference>
<evidence type="ECO:0000313" key="6">
    <source>
        <dbReference type="EMBL" id="OLY44435.1"/>
    </source>
</evidence>
<dbReference type="OrthoDB" id="9804204at2"/>